<feature type="chain" id="PRO_5034302880" evidence="2">
    <location>
        <begin position="26"/>
        <end position="238"/>
    </location>
</feature>
<keyword evidence="4" id="KW-1185">Reference proteome</keyword>
<evidence type="ECO:0000313" key="4">
    <source>
        <dbReference type="Proteomes" id="UP000521872"/>
    </source>
</evidence>
<accession>A0A8H4QK75</accession>
<gene>
    <name evidence="3" type="ORF">D9613_003848</name>
</gene>
<sequence>MPGKFEASIVRAIIVLVFLLNLVDAAIVTLYRVHPDEGRSDGASTEVVTGTMAVTALGPGASGMTRYQELDVYERVVVHESGREPRTVVSTPITRTFNFEQGPSTMEAWNPRATAVDPITGERDPETSIECSMNFEKQTGECVSEIAEPIRDEGTKVVGTTTATTTFTGRMEAFATVDVPNFAPSTTTITAPPLSNTAITNSNITININIDMWRSNKIIQVVAGVGLIVILCRFFAKD</sequence>
<feature type="transmembrane region" description="Helical" evidence="1">
    <location>
        <begin position="218"/>
        <end position="236"/>
    </location>
</feature>
<evidence type="ECO:0000256" key="1">
    <source>
        <dbReference type="SAM" id="Phobius"/>
    </source>
</evidence>
<keyword evidence="1" id="KW-1133">Transmembrane helix</keyword>
<evidence type="ECO:0000256" key="2">
    <source>
        <dbReference type="SAM" id="SignalP"/>
    </source>
</evidence>
<comment type="caution">
    <text evidence="3">The sequence shown here is derived from an EMBL/GenBank/DDBJ whole genome shotgun (WGS) entry which is preliminary data.</text>
</comment>
<proteinExistence type="predicted"/>
<keyword evidence="1" id="KW-0472">Membrane</keyword>
<dbReference type="Proteomes" id="UP000521872">
    <property type="component" value="Unassembled WGS sequence"/>
</dbReference>
<name>A0A8H4QK75_9AGAR</name>
<evidence type="ECO:0000313" key="3">
    <source>
        <dbReference type="EMBL" id="KAF4612321.1"/>
    </source>
</evidence>
<organism evidence="3 4">
    <name type="scientific">Agrocybe pediades</name>
    <dbReference type="NCBI Taxonomy" id="84607"/>
    <lineage>
        <taxon>Eukaryota</taxon>
        <taxon>Fungi</taxon>
        <taxon>Dikarya</taxon>
        <taxon>Basidiomycota</taxon>
        <taxon>Agaricomycotina</taxon>
        <taxon>Agaricomycetes</taxon>
        <taxon>Agaricomycetidae</taxon>
        <taxon>Agaricales</taxon>
        <taxon>Agaricineae</taxon>
        <taxon>Strophariaceae</taxon>
        <taxon>Agrocybe</taxon>
    </lineage>
</organism>
<dbReference type="AlphaFoldDB" id="A0A8H4QK75"/>
<feature type="signal peptide" evidence="2">
    <location>
        <begin position="1"/>
        <end position="25"/>
    </location>
</feature>
<keyword evidence="2" id="KW-0732">Signal</keyword>
<keyword evidence="1" id="KW-0812">Transmembrane</keyword>
<dbReference type="EMBL" id="JAACJL010000057">
    <property type="protein sequence ID" value="KAF4612321.1"/>
    <property type="molecule type" value="Genomic_DNA"/>
</dbReference>
<reference evidence="3 4" key="1">
    <citation type="submission" date="2019-12" db="EMBL/GenBank/DDBJ databases">
        <authorList>
            <person name="Floudas D."/>
            <person name="Bentzer J."/>
            <person name="Ahren D."/>
            <person name="Johansson T."/>
            <person name="Persson P."/>
            <person name="Tunlid A."/>
        </authorList>
    </citation>
    <scope>NUCLEOTIDE SEQUENCE [LARGE SCALE GENOMIC DNA]</scope>
    <source>
        <strain evidence="3 4">CBS 102.39</strain>
    </source>
</reference>
<protein>
    <submittedName>
        <fullName evidence="3">Uncharacterized protein</fullName>
    </submittedName>
</protein>